<name>A0A2V2N0E8_9EURY</name>
<dbReference type="Proteomes" id="UP000245934">
    <property type="component" value="Unassembled WGS sequence"/>
</dbReference>
<evidence type="ECO:0000313" key="2">
    <source>
        <dbReference type="Proteomes" id="UP000245934"/>
    </source>
</evidence>
<protein>
    <recommendedName>
        <fullName evidence="3">C_GCAxxG_C_C family protein</fullName>
    </recommendedName>
</protein>
<comment type="caution">
    <text evidence="1">The sequence shown here is derived from an EMBL/GenBank/DDBJ whole genome shotgun (WGS) entry which is preliminary data.</text>
</comment>
<dbReference type="EMBL" id="QGMZ01000037">
    <property type="protein sequence ID" value="PWR71116.1"/>
    <property type="molecule type" value="Genomic_DNA"/>
</dbReference>
<dbReference type="NCBIfam" id="TIGR01909">
    <property type="entry name" value="C_GCAxxG_C_C"/>
    <property type="match status" value="1"/>
</dbReference>
<evidence type="ECO:0000313" key="1">
    <source>
        <dbReference type="EMBL" id="PWR71116.1"/>
    </source>
</evidence>
<gene>
    <name evidence="1" type="ORF">DLD82_14060</name>
</gene>
<dbReference type="Pfam" id="PF09719">
    <property type="entry name" value="C_GCAxxG_C_C"/>
    <property type="match status" value="1"/>
</dbReference>
<accession>A0A2V2N0E8</accession>
<dbReference type="InterPro" id="IPR010181">
    <property type="entry name" value="CGCAxxGCC_motif"/>
</dbReference>
<sequence length="155" mass="16434">MKSDPVTSAADLFAQGYNCSQSVFTAFAEENGLDPAIALKIATSFGGGIGRTGNVCGAVSGAILAIGLIHGMDSLQESGKKEQCYALDQEFIQKFTAKFGSIECTKLLGYNLGIPAEREEAGKKGVIKHICPGLVKGAAEILEELLKKDKDYRKT</sequence>
<keyword evidence="2" id="KW-1185">Reference proteome</keyword>
<reference evidence="1 2" key="1">
    <citation type="submission" date="2018-05" db="EMBL/GenBank/DDBJ databases">
        <title>Draft genome of Methanospirillum stamsii Pt1.</title>
        <authorList>
            <person name="Dueholm M.S."/>
            <person name="Nielsen P.H."/>
            <person name="Bakmann L.F."/>
            <person name="Otzen D.E."/>
        </authorList>
    </citation>
    <scope>NUCLEOTIDE SEQUENCE [LARGE SCALE GENOMIC DNA]</scope>
    <source>
        <strain evidence="1 2">Pt1</strain>
    </source>
</reference>
<dbReference type="RefSeq" id="WP_109941760.1">
    <property type="nucleotide sequence ID" value="NZ_CP176366.1"/>
</dbReference>
<proteinExistence type="predicted"/>
<dbReference type="GeneID" id="97611261"/>
<evidence type="ECO:0008006" key="3">
    <source>
        <dbReference type="Google" id="ProtNLM"/>
    </source>
</evidence>
<dbReference type="AlphaFoldDB" id="A0A2V2N0E8"/>
<dbReference type="OrthoDB" id="76803at2157"/>
<organism evidence="1 2">
    <name type="scientific">Methanospirillum stamsii</name>
    <dbReference type="NCBI Taxonomy" id="1277351"/>
    <lineage>
        <taxon>Archaea</taxon>
        <taxon>Methanobacteriati</taxon>
        <taxon>Methanobacteriota</taxon>
        <taxon>Stenosarchaea group</taxon>
        <taxon>Methanomicrobia</taxon>
        <taxon>Methanomicrobiales</taxon>
        <taxon>Methanospirillaceae</taxon>
        <taxon>Methanospirillum</taxon>
    </lineage>
</organism>